<dbReference type="GO" id="GO:0009073">
    <property type="term" value="P:aromatic amino acid family biosynthetic process"/>
    <property type="evidence" value="ECO:0007669"/>
    <property type="project" value="UniProtKB-KW"/>
</dbReference>
<feature type="binding site" evidence="9">
    <location>
        <position position="107"/>
    </location>
    <ligand>
        <name>shikimate</name>
        <dbReference type="ChEBI" id="CHEBI:36208"/>
    </ligand>
</feature>
<dbReference type="Pfam" id="PF08501">
    <property type="entry name" value="Shikimate_dh_N"/>
    <property type="match status" value="1"/>
</dbReference>
<dbReference type="GO" id="GO:0019632">
    <property type="term" value="P:shikimate metabolic process"/>
    <property type="evidence" value="ECO:0007669"/>
    <property type="project" value="InterPro"/>
</dbReference>
<keyword evidence="4 9" id="KW-0560">Oxidoreductase</keyword>
<dbReference type="EC" id="1.1.1.25" evidence="9"/>
<comment type="caution">
    <text evidence="9">Lacks conserved residue(s) required for the propagation of feature annotation.</text>
</comment>
<dbReference type="InterPro" id="IPR022893">
    <property type="entry name" value="Shikimate_DH_fam"/>
</dbReference>
<evidence type="ECO:0000256" key="8">
    <source>
        <dbReference type="ARBA" id="ARBA00060613"/>
    </source>
</evidence>
<evidence type="ECO:0000256" key="5">
    <source>
        <dbReference type="ARBA" id="ARBA00023141"/>
    </source>
</evidence>
<dbReference type="EMBL" id="LK932905">
    <property type="protein sequence ID" value="CDT03486.1"/>
    <property type="molecule type" value="Genomic_DNA"/>
</dbReference>
<keyword evidence="2 9" id="KW-0028">Amino-acid biosynthesis</keyword>
<reference evidence="12" key="1">
    <citation type="submission" date="2014-07" db="EMBL/GenBank/DDBJ databases">
        <authorList>
            <person name="Monot Marc"/>
        </authorList>
    </citation>
    <scope>NUCLEOTIDE SEQUENCE</scope>
    <source>
        <strain evidence="14">7032989</strain>
        <strain evidence="13">7032994</strain>
    </source>
</reference>
<dbReference type="InterPro" id="IPR041121">
    <property type="entry name" value="SDH_C"/>
</dbReference>
<dbReference type="SUPFAM" id="SSF51735">
    <property type="entry name" value="NAD(P)-binding Rossmann-fold domains"/>
    <property type="match status" value="1"/>
</dbReference>
<dbReference type="PANTHER" id="PTHR21089">
    <property type="entry name" value="SHIKIMATE DEHYDROGENASE"/>
    <property type="match status" value="1"/>
</dbReference>
<name>A0A069AJ99_CLODI</name>
<dbReference type="CDD" id="cd01065">
    <property type="entry name" value="NAD_bind_Shikimate_DH"/>
    <property type="match status" value="1"/>
</dbReference>
<accession>A0A069AJ99</accession>
<comment type="pathway">
    <text evidence="1 9">Metabolic intermediate biosynthesis; chorismate biosynthesis; chorismate from D-erythrose 4-phosphate and phosphoenolpyruvate: step 4/7.</text>
</comment>
<sequence length="287" mass="31535">MEISGRTGLFALIGTPVGHSKSPVMYNYSFKKLDLDYRYLAFDITVDKVKEALLAIKTFNIKGANVTMPCKSAVTEYMDELSPAARIIGACNTIVNDNGKLVGHITDGVGYVRNLKENGVEVKGKKITIMGAGGAATAIQVQCALDGAREISIFNPKDDFYKRAEQTVENIKKDVPECVVNLYDLEDTNKLYEEIQSSNILTNATLIGMKPYDNETNIKDTSVLRKDLVVTDVVYNPKKTKMIEDAEANGCKAIGGLGMLLYQGAEAFNLYTGLEMPVEEVNELCFK</sequence>
<feature type="binding site" evidence="9">
    <location>
        <begin position="131"/>
        <end position="135"/>
    </location>
    <ligand>
        <name>NADP(+)</name>
        <dbReference type="ChEBI" id="CHEBI:58349"/>
    </ligand>
</feature>
<feature type="domain" description="Shikimate dehydrogenase substrate binding N-terminal" evidence="10">
    <location>
        <begin position="12"/>
        <end position="94"/>
    </location>
</feature>
<dbReference type="Gene3D" id="3.40.50.10860">
    <property type="entry name" value="Leucine Dehydrogenase, chain A, domain 1"/>
    <property type="match status" value="1"/>
</dbReference>
<feature type="binding site" evidence="9">
    <location>
        <position position="67"/>
    </location>
    <ligand>
        <name>shikimate</name>
        <dbReference type="ChEBI" id="CHEBI:36208"/>
    </ligand>
</feature>
<evidence type="ECO:0000313" key="12">
    <source>
        <dbReference type="EMBL" id="CDS88302.1"/>
    </source>
</evidence>
<feature type="binding site" evidence="9">
    <location>
        <begin position="20"/>
        <end position="22"/>
    </location>
    <ligand>
        <name>shikimate</name>
        <dbReference type="ChEBI" id="CHEBI:36208"/>
    </ligand>
</feature>
<dbReference type="NCBIfam" id="NF009200">
    <property type="entry name" value="PRK12548.1"/>
    <property type="match status" value="1"/>
</dbReference>
<evidence type="ECO:0000256" key="9">
    <source>
        <dbReference type="HAMAP-Rule" id="MF_00222"/>
    </source>
</evidence>
<evidence type="ECO:0000256" key="3">
    <source>
        <dbReference type="ARBA" id="ARBA00022857"/>
    </source>
</evidence>
<dbReference type="NCBIfam" id="TIGR00507">
    <property type="entry name" value="aroE"/>
    <property type="match status" value="1"/>
</dbReference>
<feature type="binding site" evidence="9">
    <location>
        <position position="92"/>
    </location>
    <ligand>
        <name>shikimate</name>
        <dbReference type="ChEBI" id="CHEBI:36208"/>
    </ligand>
</feature>
<dbReference type="GO" id="GO:0030266">
    <property type="term" value="F:quinate 3-dehydrogenase (NAD+) activity"/>
    <property type="evidence" value="ECO:0007669"/>
    <property type="project" value="UniProtKB-EC"/>
</dbReference>
<dbReference type="Pfam" id="PF18317">
    <property type="entry name" value="SDH_C"/>
    <property type="match status" value="1"/>
</dbReference>
<feature type="domain" description="SDH C-terminal" evidence="11">
    <location>
        <begin position="256"/>
        <end position="283"/>
    </location>
</feature>
<evidence type="ECO:0000259" key="10">
    <source>
        <dbReference type="Pfam" id="PF08501"/>
    </source>
</evidence>
<dbReference type="GO" id="GO:0050661">
    <property type="term" value="F:NADP binding"/>
    <property type="evidence" value="ECO:0007669"/>
    <property type="project" value="InterPro"/>
</dbReference>
<dbReference type="Gene3D" id="3.40.50.720">
    <property type="entry name" value="NAD(P)-binding Rossmann-like Domain"/>
    <property type="match status" value="1"/>
</dbReference>
<feature type="binding site" evidence="9">
    <location>
        <position position="235"/>
    </location>
    <ligand>
        <name>shikimate</name>
        <dbReference type="ChEBI" id="CHEBI:36208"/>
    </ligand>
</feature>
<comment type="catalytic activity">
    <reaction evidence="7">
        <text>shikimate + NAD(+) = 3-dehydroshikimate + NADH + H(+)</text>
        <dbReference type="Rhea" id="RHEA:17741"/>
        <dbReference type="ChEBI" id="CHEBI:15378"/>
        <dbReference type="ChEBI" id="CHEBI:16630"/>
        <dbReference type="ChEBI" id="CHEBI:36208"/>
        <dbReference type="ChEBI" id="CHEBI:57540"/>
        <dbReference type="ChEBI" id="CHEBI:57945"/>
    </reaction>
</comment>
<dbReference type="InterPro" id="IPR046346">
    <property type="entry name" value="Aminoacid_DH-like_N_sf"/>
</dbReference>
<comment type="catalytic activity">
    <reaction evidence="6">
        <text>L-quinate + NAD(+) = 3-dehydroquinate + NADH + H(+)</text>
        <dbReference type="Rhea" id="RHEA:22364"/>
        <dbReference type="ChEBI" id="CHEBI:15378"/>
        <dbReference type="ChEBI" id="CHEBI:29751"/>
        <dbReference type="ChEBI" id="CHEBI:32364"/>
        <dbReference type="ChEBI" id="CHEBI:57540"/>
        <dbReference type="ChEBI" id="CHEBI:57945"/>
        <dbReference type="EC" id="1.1.1.24"/>
    </reaction>
</comment>
<dbReference type="RefSeq" id="WP_021367022.1">
    <property type="nucleotide sequence ID" value="NZ_BBYB01000182.1"/>
</dbReference>
<proteinExistence type="inferred from homology"/>
<dbReference type="SUPFAM" id="SSF53223">
    <property type="entry name" value="Aminoacid dehydrogenase-like, N-terminal domain"/>
    <property type="match status" value="1"/>
</dbReference>
<evidence type="ECO:0000256" key="4">
    <source>
        <dbReference type="ARBA" id="ARBA00023002"/>
    </source>
</evidence>
<protein>
    <recommendedName>
        <fullName evidence="9">Shikimate dehydrogenase (NADP(+))</fullName>
        <shortName evidence="9">SDH</shortName>
        <ecNumber evidence="9">1.1.1.25</ecNumber>
    </recommendedName>
</protein>
<comment type="subunit">
    <text evidence="9">Homodimer.</text>
</comment>
<dbReference type="InterPro" id="IPR036291">
    <property type="entry name" value="NAD(P)-bd_dom_sf"/>
</dbReference>
<dbReference type="GO" id="GO:0009423">
    <property type="term" value="P:chorismate biosynthetic process"/>
    <property type="evidence" value="ECO:0007669"/>
    <property type="project" value="UniProtKB-UniRule"/>
</dbReference>
<dbReference type="AlphaFoldDB" id="A0A069AJ99"/>
<dbReference type="GO" id="GO:0004764">
    <property type="term" value="F:shikimate 3-dehydrogenase (NADP+) activity"/>
    <property type="evidence" value="ECO:0007669"/>
    <property type="project" value="UniProtKB-UniRule"/>
</dbReference>
<evidence type="ECO:0000313" key="14">
    <source>
        <dbReference type="EMBL" id="CDT03486.1"/>
    </source>
</evidence>
<evidence type="ECO:0000256" key="2">
    <source>
        <dbReference type="ARBA" id="ARBA00022605"/>
    </source>
</evidence>
<comment type="catalytic activity">
    <reaction evidence="9">
        <text>shikimate + NADP(+) = 3-dehydroshikimate + NADPH + H(+)</text>
        <dbReference type="Rhea" id="RHEA:17737"/>
        <dbReference type="ChEBI" id="CHEBI:15378"/>
        <dbReference type="ChEBI" id="CHEBI:16630"/>
        <dbReference type="ChEBI" id="CHEBI:36208"/>
        <dbReference type="ChEBI" id="CHEBI:57783"/>
        <dbReference type="ChEBI" id="CHEBI:58349"/>
        <dbReference type="EC" id="1.1.1.25"/>
    </reaction>
</comment>
<feature type="active site" description="Proton acceptor" evidence="9">
    <location>
        <position position="71"/>
    </location>
</feature>
<evidence type="ECO:0000256" key="6">
    <source>
        <dbReference type="ARBA" id="ARBA00051639"/>
    </source>
</evidence>
<dbReference type="InterPro" id="IPR013708">
    <property type="entry name" value="Shikimate_DH-bd_N"/>
</dbReference>
<evidence type="ECO:0000313" key="13">
    <source>
        <dbReference type="EMBL" id="CDS88861.1"/>
    </source>
</evidence>
<dbReference type="UniPathway" id="UPA00053">
    <property type="reaction ID" value="UER00087"/>
</dbReference>
<keyword evidence="5 9" id="KW-0057">Aromatic amino acid biosynthesis</keyword>
<dbReference type="EMBL" id="LK932522">
    <property type="protein sequence ID" value="CDS88302.1"/>
    <property type="molecule type" value="Genomic_DNA"/>
</dbReference>
<gene>
    <name evidence="9 12" type="primary">aroE</name>
    <name evidence="13" type="synonym">ydiB</name>
    <name evidence="14" type="ORF">BN1095_250013</name>
    <name evidence="12" type="ORF">BN1096_680027</name>
    <name evidence="13" type="ORF">BN1097_690017</name>
</gene>
<evidence type="ECO:0000256" key="7">
    <source>
        <dbReference type="ARBA" id="ARBA00052329"/>
    </source>
</evidence>
<dbReference type="InterPro" id="IPR011342">
    <property type="entry name" value="Shikimate_DH"/>
</dbReference>
<feature type="binding site" evidence="9">
    <location>
        <position position="233"/>
    </location>
    <ligand>
        <name>NADP(+)</name>
        <dbReference type="ChEBI" id="CHEBI:58349"/>
    </ligand>
</feature>
<evidence type="ECO:0000256" key="1">
    <source>
        <dbReference type="ARBA" id="ARBA00004871"/>
    </source>
</evidence>
<dbReference type="PANTHER" id="PTHR21089:SF1">
    <property type="entry name" value="BIFUNCTIONAL 3-DEHYDROQUINATE DEHYDRATASE_SHIKIMATE DEHYDROGENASE, CHLOROPLASTIC"/>
    <property type="match status" value="1"/>
</dbReference>
<comment type="function">
    <text evidence="9">Involved in the biosynthesis of the chorismate, which leads to the biosynthesis of aromatic amino acids. Catalyzes the reversible NADPH linked reduction of 3-dehydroshikimate (DHSA) to yield shikimate (SA).</text>
</comment>
<keyword evidence="3 9" id="KW-0521">NADP</keyword>
<evidence type="ECO:0000259" key="11">
    <source>
        <dbReference type="Pfam" id="PF18317"/>
    </source>
</evidence>
<dbReference type="HAMAP" id="MF_00222">
    <property type="entry name" value="Shikimate_DH_AroE"/>
    <property type="match status" value="1"/>
</dbReference>
<organism evidence="12">
    <name type="scientific">Clostridioides difficile</name>
    <name type="common">Peptoclostridium difficile</name>
    <dbReference type="NCBI Taxonomy" id="1496"/>
    <lineage>
        <taxon>Bacteria</taxon>
        <taxon>Bacillati</taxon>
        <taxon>Bacillota</taxon>
        <taxon>Clostridia</taxon>
        <taxon>Peptostreptococcales</taxon>
        <taxon>Peptostreptococcaceae</taxon>
        <taxon>Clostridioides</taxon>
    </lineage>
</organism>
<comment type="pathway">
    <text evidence="8">Aromatic compound metabolism; 3,4-dihydroxybenzoate biosynthesis; 3-dehydroquinate from D-quinate (NAD(+) route).</text>
</comment>
<feature type="binding site" evidence="9">
    <location>
        <position position="263"/>
    </location>
    <ligand>
        <name>shikimate</name>
        <dbReference type="ChEBI" id="CHEBI:36208"/>
    </ligand>
</feature>
<dbReference type="EMBL" id="LK932408">
    <property type="protein sequence ID" value="CDS88861.1"/>
    <property type="molecule type" value="Genomic_DNA"/>
</dbReference>
<dbReference type="FunFam" id="3.40.50.720:FF:000086">
    <property type="entry name" value="Quinate/shikimate dehydrogenase"/>
    <property type="match status" value="1"/>
</dbReference>
<feature type="binding site" evidence="9">
    <location>
        <position position="256"/>
    </location>
    <ligand>
        <name>NADP(+)</name>
        <dbReference type="ChEBI" id="CHEBI:58349"/>
    </ligand>
</feature>
<dbReference type="GO" id="GO:0008652">
    <property type="term" value="P:amino acid biosynthetic process"/>
    <property type="evidence" value="ECO:0007669"/>
    <property type="project" value="UniProtKB-KW"/>
</dbReference>
<comment type="similarity">
    <text evidence="9">Belongs to the shikimate dehydrogenase family.</text>
</comment>